<feature type="non-terminal residue" evidence="2">
    <location>
        <position position="66"/>
    </location>
</feature>
<keyword evidence="3" id="KW-1185">Reference proteome</keyword>
<dbReference type="AlphaFoldDB" id="A0A9P6PZX5"/>
<evidence type="ECO:0000259" key="1">
    <source>
        <dbReference type="Pfam" id="PF16787"/>
    </source>
</evidence>
<reference evidence="2" key="1">
    <citation type="journal article" date="2020" name="Fungal Divers.">
        <title>Resolving the Mortierellaceae phylogeny through synthesis of multi-gene phylogenetics and phylogenomics.</title>
        <authorList>
            <person name="Vandepol N."/>
            <person name="Liber J."/>
            <person name="Desiro A."/>
            <person name="Na H."/>
            <person name="Kennedy M."/>
            <person name="Barry K."/>
            <person name="Grigoriev I.V."/>
            <person name="Miller A.N."/>
            <person name="O'Donnell K."/>
            <person name="Stajich J.E."/>
            <person name="Bonito G."/>
        </authorList>
    </citation>
    <scope>NUCLEOTIDE SEQUENCE</scope>
    <source>
        <strain evidence="2">BC1065</strain>
    </source>
</reference>
<comment type="caution">
    <text evidence="2">The sequence shown here is derived from an EMBL/GenBank/DDBJ whole genome shotgun (WGS) entry which is preliminary data.</text>
</comment>
<dbReference type="EMBL" id="JAAAJB010000353">
    <property type="protein sequence ID" value="KAG0257635.1"/>
    <property type="molecule type" value="Genomic_DNA"/>
</dbReference>
<sequence>MSNETARFVWPERGASSWPTEEIVLMARQGKTNKHGKIQYSVVVRNVDVETCPVGALAFYLLEYLS</sequence>
<protein>
    <recommendedName>
        <fullName evidence="1">Ndc10 domain-containing protein</fullName>
    </recommendedName>
</protein>
<evidence type="ECO:0000313" key="2">
    <source>
        <dbReference type="EMBL" id="KAG0257635.1"/>
    </source>
</evidence>
<dbReference type="GO" id="GO:0003677">
    <property type="term" value="F:DNA binding"/>
    <property type="evidence" value="ECO:0007669"/>
    <property type="project" value="InterPro"/>
</dbReference>
<name>A0A9P6PZX5_9FUNG</name>
<feature type="domain" description="Ndc10" evidence="1">
    <location>
        <begin position="23"/>
        <end position="62"/>
    </location>
</feature>
<dbReference type="InterPro" id="IPR038279">
    <property type="entry name" value="Ndc10_dom2_sf"/>
</dbReference>
<dbReference type="Gene3D" id="1.10.443.20">
    <property type="entry name" value="Centromere DNA-binding protein complex CBF3 subunit, domain 2"/>
    <property type="match status" value="1"/>
</dbReference>
<gene>
    <name evidence="2" type="ORF">DFQ27_005025</name>
</gene>
<dbReference type="Proteomes" id="UP000807716">
    <property type="component" value="Unassembled WGS sequence"/>
</dbReference>
<dbReference type="OrthoDB" id="2431397at2759"/>
<dbReference type="Pfam" id="PF16787">
    <property type="entry name" value="NDC10_II"/>
    <property type="match status" value="1"/>
</dbReference>
<proteinExistence type="predicted"/>
<accession>A0A9P6PZX5</accession>
<organism evidence="2 3">
    <name type="scientific">Actinomortierella ambigua</name>
    <dbReference type="NCBI Taxonomy" id="1343610"/>
    <lineage>
        <taxon>Eukaryota</taxon>
        <taxon>Fungi</taxon>
        <taxon>Fungi incertae sedis</taxon>
        <taxon>Mucoromycota</taxon>
        <taxon>Mortierellomycotina</taxon>
        <taxon>Mortierellomycetes</taxon>
        <taxon>Mortierellales</taxon>
        <taxon>Mortierellaceae</taxon>
        <taxon>Actinomortierella</taxon>
    </lineage>
</organism>
<evidence type="ECO:0000313" key="3">
    <source>
        <dbReference type="Proteomes" id="UP000807716"/>
    </source>
</evidence>
<dbReference type="InterPro" id="IPR031872">
    <property type="entry name" value="NDC10_II"/>
</dbReference>